<sequence length="75" mass="8112">MAHLTEAGNNGSIPGIVAIQEWNKTNTERKRAWMADLALAIAALVVVCGLMAVRLLYTPGYVSVTLPHLQSTHQV</sequence>
<evidence type="ECO:0000313" key="3">
    <source>
        <dbReference type="EMBL" id="KAL0522561.1"/>
    </source>
</evidence>
<protein>
    <submittedName>
        <fullName evidence="3">Uncharacterized protein</fullName>
    </submittedName>
</protein>
<keyword evidence="1" id="KW-0472">Membrane</keyword>
<evidence type="ECO:0000313" key="5">
    <source>
        <dbReference type="Proteomes" id="UP001500493"/>
    </source>
</evidence>
<evidence type="ECO:0000256" key="1">
    <source>
        <dbReference type="SAM" id="Phobius"/>
    </source>
</evidence>
<keyword evidence="4" id="KW-1185">Reference proteome</keyword>
<proteinExistence type="predicted"/>
<name>A0AAW3BMF8_9TRYP</name>
<evidence type="ECO:0000313" key="2">
    <source>
        <dbReference type="EMBL" id="KAL0501056.1"/>
    </source>
</evidence>
<organism evidence="3 5">
    <name type="scientific">Leishmania shawi</name>
    <dbReference type="NCBI Taxonomy" id="5680"/>
    <lineage>
        <taxon>Eukaryota</taxon>
        <taxon>Discoba</taxon>
        <taxon>Euglenozoa</taxon>
        <taxon>Kinetoplastea</taxon>
        <taxon>Metakinetoplastina</taxon>
        <taxon>Trypanosomatida</taxon>
        <taxon>Trypanosomatidae</taxon>
        <taxon>Leishmaniinae</taxon>
        <taxon>Leishmania</taxon>
        <taxon>Leishmania guyanensis species complex</taxon>
    </lineage>
</organism>
<keyword evidence="1" id="KW-0812">Transmembrane</keyword>
<dbReference type="Proteomes" id="UP001443563">
    <property type="component" value="Unassembled WGS sequence"/>
</dbReference>
<gene>
    <name evidence="2" type="ORF">Q4I29_005300</name>
    <name evidence="3" type="ORF">Q4I32_005361</name>
</gene>
<keyword evidence="1" id="KW-1133">Transmembrane helix</keyword>
<reference evidence="3 4" key="1">
    <citation type="submission" date="2024-02" db="EMBL/GenBank/DDBJ databases">
        <title>FIRST GENOME SEQUENCES OF Leishmania (Viannia) shawi, Leishmania (Viannia) lindenbergi AND Leishmania (Viannia) utingensis.</title>
        <authorList>
            <person name="Resadore F."/>
            <person name="Custodio M.G.F."/>
            <person name="Boite M.C."/>
            <person name="Cupolillo E."/>
            <person name="Ferreira G.E.M."/>
        </authorList>
    </citation>
    <scope>NUCLEOTIDE SEQUENCE</scope>
    <source>
        <strain evidence="2 4">MCEB/BR/1984/M8408</strain>
        <strain evidence="3">MHOM/BR/2013/18 LTA MLF</strain>
    </source>
</reference>
<dbReference type="EMBL" id="JBAMZJ010000030">
    <property type="protein sequence ID" value="KAL0522561.1"/>
    <property type="molecule type" value="Genomic_DNA"/>
</dbReference>
<comment type="caution">
    <text evidence="3">The sequence shown here is derived from an EMBL/GenBank/DDBJ whole genome shotgun (WGS) entry which is preliminary data.</text>
</comment>
<evidence type="ECO:0000313" key="4">
    <source>
        <dbReference type="Proteomes" id="UP001443563"/>
    </source>
</evidence>
<feature type="transmembrane region" description="Helical" evidence="1">
    <location>
        <begin position="37"/>
        <end position="57"/>
    </location>
</feature>
<dbReference type="Proteomes" id="UP001500493">
    <property type="component" value="Unassembled WGS sequence"/>
</dbReference>
<dbReference type="EMBL" id="JBAMZM010000030">
    <property type="protein sequence ID" value="KAL0501056.1"/>
    <property type="molecule type" value="Genomic_DNA"/>
</dbReference>
<accession>A0AAW3BMF8</accession>
<dbReference type="AlphaFoldDB" id="A0AAW3BMF8"/>